<comment type="caution">
    <text evidence="2">The sequence shown here is derived from an EMBL/GenBank/DDBJ whole genome shotgun (WGS) entry which is preliminary data.</text>
</comment>
<sequence length="211" mass="23866">MERQTQGAQAPTRQAVLVAYAEQYRLRRGLSHERWAERVDAAYCARVPERLRHVPAPNLEAVAGAEEWRKLLRAWDQTLRRYAADDLRFPVELEEAWVAALEDPWRSDCIRELAERYGLYGAFRRPATVAGDTASWASVLEDFGLVTRDMAAVLADGRIDQDDASRLPALLRDVQRMQADLESLRQHVQAAAEAVADETVVAGPVTWRGER</sequence>
<evidence type="ECO:0000313" key="2">
    <source>
        <dbReference type="EMBL" id="PWG61747.1"/>
    </source>
</evidence>
<organism evidence="2 3">
    <name type="scientific">Sediminicurvatus halobius</name>
    <dbReference type="NCBI Taxonomy" id="2182432"/>
    <lineage>
        <taxon>Bacteria</taxon>
        <taxon>Pseudomonadati</taxon>
        <taxon>Pseudomonadota</taxon>
        <taxon>Gammaproteobacteria</taxon>
        <taxon>Chromatiales</taxon>
        <taxon>Ectothiorhodospiraceae</taxon>
        <taxon>Sediminicurvatus</taxon>
    </lineage>
</organism>
<evidence type="ECO:0000256" key="1">
    <source>
        <dbReference type="SAM" id="Coils"/>
    </source>
</evidence>
<dbReference type="OrthoDB" id="7030191at2"/>
<proteinExistence type="predicted"/>
<gene>
    <name evidence="2" type="ORF">DEM34_14880</name>
</gene>
<dbReference type="AlphaFoldDB" id="A0A2U2MY53"/>
<dbReference type="EMBL" id="QFFI01000027">
    <property type="protein sequence ID" value="PWG61747.1"/>
    <property type="molecule type" value="Genomic_DNA"/>
</dbReference>
<dbReference type="RefSeq" id="WP_109679619.1">
    <property type="nucleotide sequence ID" value="NZ_QFFI01000027.1"/>
</dbReference>
<accession>A0A2U2MY53</accession>
<protein>
    <submittedName>
        <fullName evidence="2">Uncharacterized protein</fullName>
    </submittedName>
</protein>
<keyword evidence="1" id="KW-0175">Coiled coil</keyword>
<evidence type="ECO:0000313" key="3">
    <source>
        <dbReference type="Proteomes" id="UP000245474"/>
    </source>
</evidence>
<dbReference type="Proteomes" id="UP000245474">
    <property type="component" value="Unassembled WGS sequence"/>
</dbReference>
<keyword evidence="3" id="KW-1185">Reference proteome</keyword>
<reference evidence="2 3" key="1">
    <citation type="submission" date="2018-05" db="EMBL/GenBank/DDBJ databases">
        <title>Spiribacter halobius sp. nov., a moderately halophilic bacterium isolated from marine solar saltern.</title>
        <authorList>
            <person name="Zheng W.-S."/>
            <person name="Lu D.-C."/>
            <person name="Du Z.-J."/>
        </authorList>
    </citation>
    <scope>NUCLEOTIDE SEQUENCE [LARGE SCALE GENOMIC DNA]</scope>
    <source>
        <strain evidence="2 3">E85</strain>
    </source>
</reference>
<feature type="coiled-coil region" evidence="1">
    <location>
        <begin position="167"/>
        <end position="194"/>
    </location>
</feature>
<name>A0A2U2MY53_9GAMM</name>